<dbReference type="EMBL" id="SNVX01000024">
    <property type="protein sequence ID" value="TDN49122.1"/>
    <property type="molecule type" value="Genomic_DNA"/>
</dbReference>
<dbReference type="AlphaFoldDB" id="A0A4V3BM84"/>
<comment type="caution">
    <text evidence="2">The sequence shown here is derived from an EMBL/GenBank/DDBJ whole genome shotgun (WGS) entry which is preliminary data.</text>
</comment>
<dbReference type="PROSITE" id="PS51257">
    <property type="entry name" value="PROKAR_LIPOPROTEIN"/>
    <property type="match status" value="1"/>
</dbReference>
<evidence type="ECO:0000256" key="1">
    <source>
        <dbReference type="SAM" id="SignalP"/>
    </source>
</evidence>
<proteinExistence type="predicted"/>
<protein>
    <recommendedName>
        <fullName evidence="4">PEGA domain-containing protein</fullName>
    </recommendedName>
</protein>
<dbReference type="Proteomes" id="UP000295530">
    <property type="component" value="Unassembled WGS sequence"/>
</dbReference>
<keyword evidence="3" id="KW-1185">Reference proteome</keyword>
<organism evidence="2 3">
    <name type="scientific">Scandinavium goeteborgense</name>
    <dbReference type="NCBI Taxonomy" id="1851514"/>
    <lineage>
        <taxon>Bacteria</taxon>
        <taxon>Pseudomonadati</taxon>
        <taxon>Pseudomonadota</taxon>
        <taxon>Gammaproteobacteria</taxon>
        <taxon>Enterobacterales</taxon>
        <taxon>Enterobacteriaceae</taxon>
        <taxon>Scandinavium</taxon>
    </lineage>
</organism>
<dbReference type="RefSeq" id="WP_125353598.1">
    <property type="nucleotide sequence ID" value="NZ_CACSIW010000004.1"/>
</dbReference>
<reference evidence="2 3" key="1">
    <citation type="submission" date="2019-03" db="EMBL/GenBank/DDBJ databases">
        <title>Genomic analyses of the natural microbiome of Caenorhabditis elegans.</title>
        <authorList>
            <person name="Samuel B."/>
        </authorList>
    </citation>
    <scope>NUCLEOTIDE SEQUENCE [LARGE SCALE GENOMIC DNA]</scope>
    <source>
        <strain evidence="2 3">BIGb0156</strain>
    </source>
</reference>
<feature type="chain" id="PRO_5020415702" description="PEGA domain-containing protein" evidence="1">
    <location>
        <begin position="20"/>
        <end position="144"/>
    </location>
</feature>
<evidence type="ECO:0008006" key="4">
    <source>
        <dbReference type="Google" id="ProtNLM"/>
    </source>
</evidence>
<sequence>MKKLLVLLLPLLLAGCATIVGDNEEQVRIDSVPEHVRFAISDSEGEIVASGITPQTITLKKADGSYFGKINYTMTLAEDGYNTSIVPLSTHLTPWYLFGNIIFFGVPGWLIVDPFSGAMYSFKNHYIQTHLRPCPPGPYRYMCS</sequence>
<gene>
    <name evidence="2" type="ORF">EC847_12411</name>
</gene>
<accession>A0A4V3BM84</accession>
<name>A0A4V3BM84_SCAGO</name>
<keyword evidence="1" id="KW-0732">Signal</keyword>
<feature type="signal peptide" evidence="1">
    <location>
        <begin position="1"/>
        <end position="19"/>
    </location>
</feature>
<dbReference type="OrthoDB" id="194242at2"/>
<evidence type="ECO:0000313" key="3">
    <source>
        <dbReference type="Proteomes" id="UP000295530"/>
    </source>
</evidence>
<evidence type="ECO:0000313" key="2">
    <source>
        <dbReference type="EMBL" id="TDN49122.1"/>
    </source>
</evidence>